<proteinExistence type="predicted"/>
<dbReference type="AlphaFoldDB" id="A0AAP0L7G6"/>
<dbReference type="SMART" id="SM00353">
    <property type="entry name" value="HLH"/>
    <property type="match status" value="1"/>
</dbReference>
<comment type="subcellular location">
    <subcellularLocation>
        <location evidence="1">Nucleus</location>
    </subcellularLocation>
</comment>
<evidence type="ECO:0000259" key="7">
    <source>
        <dbReference type="PROSITE" id="PS50888"/>
    </source>
</evidence>
<feature type="compositionally biased region" description="Low complexity" evidence="6">
    <location>
        <begin position="274"/>
        <end position="285"/>
    </location>
</feature>
<feature type="domain" description="BHLH" evidence="7">
    <location>
        <begin position="284"/>
        <end position="333"/>
    </location>
</feature>
<dbReference type="Gene3D" id="4.10.280.10">
    <property type="entry name" value="Helix-loop-helix DNA-binding domain"/>
    <property type="match status" value="1"/>
</dbReference>
<keyword evidence="4" id="KW-0804">Transcription</keyword>
<name>A0AAP0L7G6_9MAGN</name>
<dbReference type="FunFam" id="4.10.280.10:FF:000022">
    <property type="entry name" value="Basic helix-loop-helix transcription factor"/>
    <property type="match status" value="1"/>
</dbReference>
<sequence>MEPVGTFADGEYCWSAAALCGMATEEADFMAQLLGGCCSVPSELNDISQRFGNPYSSSMDEGDEKGSYCYSDNSMNYNLHDFLPQGSSRSGSGSGSGSSSDSFGFPTPTLKSYCNTDANQFYATNNGSVSTDFCMMDYEQTNNSFPDSVMEEHAVCINQENSTSNVRESSGGIKEEATVAVLDQKLEPKRKLEVPRPYPIEPKRRCREPRNKKNADSKKNPQKLKAINTDDEEANAGLNGQSSSSCSSEDDSNASLELNGIETSCSIRSASLNSSGKSRASRGSATDPQSLYARKRRERINERLKILQSLVPNGTKVDISTMLEEAAQYVKFLQLQIKLLSSDDMWMYAPLAYNGMDIGLDLKVPASRT</sequence>
<accession>A0AAP0L7G6</accession>
<keyword evidence="3" id="KW-0238">DNA-binding</keyword>
<evidence type="ECO:0000256" key="5">
    <source>
        <dbReference type="ARBA" id="ARBA00023242"/>
    </source>
</evidence>
<dbReference type="CDD" id="cd11454">
    <property type="entry name" value="bHLH_AtIND_like"/>
    <property type="match status" value="1"/>
</dbReference>
<dbReference type="GO" id="GO:0000981">
    <property type="term" value="F:DNA-binding transcription factor activity, RNA polymerase II-specific"/>
    <property type="evidence" value="ECO:0007669"/>
    <property type="project" value="TreeGrafter"/>
</dbReference>
<feature type="region of interest" description="Disordered" evidence="6">
    <location>
        <begin position="271"/>
        <end position="295"/>
    </location>
</feature>
<evidence type="ECO:0000256" key="2">
    <source>
        <dbReference type="ARBA" id="ARBA00023015"/>
    </source>
</evidence>
<organism evidence="8 9">
    <name type="scientific">Stephania yunnanensis</name>
    <dbReference type="NCBI Taxonomy" id="152371"/>
    <lineage>
        <taxon>Eukaryota</taxon>
        <taxon>Viridiplantae</taxon>
        <taxon>Streptophyta</taxon>
        <taxon>Embryophyta</taxon>
        <taxon>Tracheophyta</taxon>
        <taxon>Spermatophyta</taxon>
        <taxon>Magnoliopsida</taxon>
        <taxon>Ranunculales</taxon>
        <taxon>Menispermaceae</taxon>
        <taxon>Menispermoideae</taxon>
        <taxon>Cissampelideae</taxon>
        <taxon>Stephania</taxon>
    </lineage>
</organism>
<feature type="compositionally biased region" description="Basic and acidic residues" evidence="6">
    <location>
        <begin position="208"/>
        <end position="219"/>
    </location>
</feature>
<evidence type="ECO:0000256" key="3">
    <source>
        <dbReference type="ARBA" id="ARBA00023125"/>
    </source>
</evidence>
<dbReference type="GO" id="GO:0046983">
    <property type="term" value="F:protein dimerization activity"/>
    <property type="evidence" value="ECO:0007669"/>
    <property type="project" value="InterPro"/>
</dbReference>
<dbReference type="GO" id="GO:0000978">
    <property type="term" value="F:RNA polymerase II cis-regulatory region sequence-specific DNA binding"/>
    <property type="evidence" value="ECO:0007669"/>
    <property type="project" value="TreeGrafter"/>
</dbReference>
<comment type="caution">
    <text evidence="8">The sequence shown here is derived from an EMBL/GenBank/DDBJ whole genome shotgun (WGS) entry which is preliminary data.</text>
</comment>
<gene>
    <name evidence="8" type="ORF">Syun_004581</name>
</gene>
<dbReference type="PANTHER" id="PTHR16223">
    <property type="entry name" value="TRANSCRIPTION FACTOR BHLH83-RELATED"/>
    <property type="match status" value="1"/>
</dbReference>
<reference evidence="8 9" key="1">
    <citation type="submission" date="2024-01" db="EMBL/GenBank/DDBJ databases">
        <title>Genome assemblies of Stephania.</title>
        <authorList>
            <person name="Yang L."/>
        </authorList>
    </citation>
    <scope>NUCLEOTIDE SEQUENCE [LARGE SCALE GENOMIC DNA]</scope>
    <source>
        <strain evidence="8">YNDBR</strain>
        <tissue evidence="8">Leaf</tissue>
    </source>
</reference>
<evidence type="ECO:0000313" key="8">
    <source>
        <dbReference type="EMBL" id="KAK9163679.1"/>
    </source>
</evidence>
<protein>
    <recommendedName>
        <fullName evidence="7">BHLH domain-containing protein</fullName>
    </recommendedName>
</protein>
<feature type="region of interest" description="Disordered" evidence="6">
    <location>
        <begin position="188"/>
        <end position="254"/>
    </location>
</feature>
<dbReference type="InterPro" id="IPR011598">
    <property type="entry name" value="bHLH_dom"/>
</dbReference>
<dbReference type="InterPro" id="IPR045843">
    <property type="entry name" value="IND-like"/>
</dbReference>
<dbReference type="Pfam" id="PF00010">
    <property type="entry name" value="HLH"/>
    <property type="match status" value="1"/>
</dbReference>
<evidence type="ECO:0000313" key="9">
    <source>
        <dbReference type="Proteomes" id="UP001420932"/>
    </source>
</evidence>
<dbReference type="Proteomes" id="UP001420932">
    <property type="component" value="Unassembled WGS sequence"/>
</dbReference>
<dbReference type="PROSITE" id="PS50888">
    <property type="entry name" value="BHLH"/>
    <property type="match status" value="1"/>
</dbReference>
<dbReference type="InterPro" id="IPR036638">
    <property type="entry name" value="HLH_DNA-bd_sf"/>
</dbReference>
<evidence type="ECO:0000256" key="4">
    <source>
        <dbReference type="ARBA" id="ARBA00023163"/>
    </source>
</evidence>
<evidence type="ECO:0000256" key="1">
    <source>
        <dbReference type="ARBA" id="ARBA00004123"/>
    </source>
</evidence>
<dbReference type="SUPFAM" id="SSF47459">
    <property type="entry name" value="HLH, helix-loop-helix DNA-binding domain"/>
    <property type="match status" value="1"/>
</dbReference>
<keyword evidence="9" id="KW-1185">Reference proteome</keyword>
<dbReference type="EMBL" id="JBBNAF010000002">
    <property type="protein sequence ID" value="KAK9163679.1"/>
    <property type="molecule type" value="Genomic_DNA"/>
</dbReference>
<evidence type="ECO:0000256" key="6">
    <source>
        <dbReference type="SAM" id="MobiDB-lite"/>
    </source>
</evidence>
<keyword evidence="5" id="KW-0539">Nucleus</keyword>
<dbReference type="GO" id="GO:0005634">
    <property type="term" value="C:nucleus"/>
    <property type="evidence" value="ECO:0007669"/>
    <property type="project" value="UniProtKB-SubCell"/>
</dbReference>
<dbReference type="PANTHER" id="PTHR16223:SF274">
    <property type="entry name" value="TRANSCRIPTION FACTOR BHLH84"/>
    <property type="match status" value="1"/>
</dbReference>
<keyword evidence="2" id="KW-0805">Transcription regulation</keyword>